<reference evidence="6" key="1">
    <citation type="submission" date="2018-03" db="EMBL/GenBank/DDBJ databases">
        <authorList>
            <person name="Sun L."/>
            <person name="Liu H."/>
            <person name="Chen W."/>
            <person name="Huang K."/>
            <person name="Liu W."/>
            <person name="Gao X."/>
        </authorList>
    </citation>
    <scope>NUCLEOTIDE SEQUENCE [LARGE SCALE GENOMIC DNA]</scope>
    <source>
        <strain evidence="6">SH9</strain>
    </source>
</reference>
<comment type="caution">
    <text evidence="5">The sequence shown here is derived from an EMBL/GenBank/DDBJ whole genome shotgun (WGS) entry which is preliminary data.</text>
</comment>
<evidence type="ECO:0000256" key="2">
    <source>
        <dbReference type="ARBA" id="ARBA00023125"/>
    </source>
</evidence>
<evidence type="ECO:0000256" key="1">
    <source>
        <dbReference type="ARBA" id="ARBA00023015"/>
    </source>
</evidence>
<accession>A0A2T1HX24</accession>
<dbReference type="InterPro" id="IPR011008">
    <property type="entry name" value="Dimeric_a/b-barrel"/>
</dbReference>
<feature type="domain" description="HTH asnC-type" evidence="4">
    <location>
        <begin position="10"/>
        <end position="70"/>
    </location>
</feature>
<dbReference type="Pfam" id="PF01037">
    <property type="entry name" value="AsnC_trans_reg"/>
    <property type="match status" value="1"/>
</dbReference>
<dbReference type="InterPro" id="IPR036390">
    <property type="entry name" value="WH_DNA-bd_sf"/>
</dbReference>
<dbReference type="Proteomes" id="UP000239772">
    <property type="component" value="Unassembled WGS sequence"/>
</dbReference>
<dbReference type="AlphaFoldDB" id="A0A2T1HX24"/>
<name>A0A2T1HX24_9HYPH</name>
<evidence type="ECO:0000313" key="5">
    <source>
        <dbReference type="EMBL" id="PSC06164.1"/>
    </source>
</evidence>
<dbReference type="EMBL" id="PVZS01000004">
    <property type="protein sequence ID" value="PSC06164.1"/>
    <property type="molecule type" value="Genomic_DNA"/>
</dbReference>
<dbReference type="SMART" id="SM00344">
    <property type="entry name" value="HTH_ASNC"/>
    <property type="match status" value="1"/>
</dbReference>
<keyword evidence="6" id="KW-1185">Reference proteome</keyword>
<dbReference type="PANTHER" id="PTHR30154">
    <property type="entry name" value="LEUCINE-RESPONSIVE REGULATORY PROTEIN"/>
    <property type="match status" value="1"/>
</dbReference>
<dbReference type="SUPFAM" id="SSF54909">
    <property type="entry name" value="Dimeric alpha+beta barrel"/>
    <property type="match status" value="1"/>
</dbReference>
<keyword evidence="3" id="KW-0804">Transcription</keyword>
<dbReference type="OrthoDB" id="9809462at2"/>
<dbReference type="PRINTS" id="PR00033">
    <property type="entry name" value="HTHASNC"/>
</dbReference>
<evidence type="ECO:0000256" key="3">
    <source>
        <dbReference type="ARBA" id="ARBA00023163"/>
    </source>
</evidence>
<dbReference type="GO" id="GO:0043200">
    <property type="term" value="P:response to amino acid"/>
    <property type="evidence" value="ECO:0007669"/>
    <property type="project" value="TreeGrafter"/>
</dbReference>
<evidence type="ECO:0000259" key="4">
    <source>
        <dbReference type="PROSITE" id="PS50956"/>
    </source>
</evidence>
<keyword evidence="2" id="KW-0238">DNA-binding</keyword>
<gene>
    <name evidence="5" type="ORF">SLNSH_05020</name>
</gene>
<evidence type="ECO:0000313" key="6">
    <source>
        <dbReference type="Proteomes" id="UP000239772"/>
    </source>
</evidence>
<sequence length="146" mass="15856">MANRQVGATLDEIDRRLVELLRKDSRMPAATLARALSVSRGTVMNRIARLTREGVILGFTARLASETGAGVRALIMLEARSVDIKPVVGALKRLPEATRIFSTTGRWDLAVELIAHDLASLDQAISAIRSIRGVSHSETSILLTEL</sequence>
<dbReference type="InterPro" id="IPR019888">
    <property type="entry name" value="Tscrpt_reg_AsnC-like"/>
</dbReference>
<dbReference type="Pfam" id="PF13404">
    <property type="entry name" value="HTH_AsnC-type"/>
    <property type="match status" value="1"/>
</dbReference>
<dbReference type="PROSITE" id="PS50956">
    <property type="entry name" value="HTH_ASNC_2"/>
    <property type="match status" value="1"/>
</dbReference>
<dbReference type="RefSeq" id="WP_106335572.1">
    <property type="nucleotide sequence ID" value="NZ_PVZS01000004.1"/>
</dbReference>
<dbReference type="InterPro" id="IPR019887">
    <property type="entry name" value="Tscrpt_reg_AsnC/Lrp_C"/>
</dbReference>
<proteinExistence type="predicted"/>
<organism evidence="5 6">
    <name type="scientific">Alsobacter soli</name>
    <dbReference type="NCBI Taxonomy" id="2109933"/>
    <lineage>
        <taxon>Bacteria</taxon>
        <taxon>Pseudomonadati</taxon>
        <taxon>Pseudomonadota</taxon>
        <taxon>Alphaproteobacteria</taxon>
        <taxon>Hyphomicrobiales</taxon>
        <taxon>Alsobacteraceae</taxon>
        <taxon>Alsobacter</taxon>
    </lineage>
</organism>
<dbReference type="GO" id="GO:0043565">
    <property type="term" value="F:sequence-specific DNA binding"/>
    <property type="evidence" value="ECO:0007669"/>
    <property type="project" value="InterPro"/>
</dbReference>
<dbReference type="InterPro" id="IPR000485">
    <property type="entry name" value="AsnC-type_HTH_dom"/>
</dbReference>
<dbReference type="Gene3D" id="1.10.10.10">
    <property type="entry name" value="Winged helix-like DNA-binding domain superfamily/Winged helix DNA-binding domain"/>
    <property type="match status" value="1"/>
</dbReference>
<protein>
    <submittedName>
        <fullName evidence="5">AsnC family transcriptional regulator</fullName>
    </submittedName>
</protein>
<keyword evidence="1" id="KW-0805">Transcription regulation</keyword>
<dbReference type="GO" id="GO:0005829">
    <property type="term" value="C:cytosol"/>
    <property type="evidence" value="ECO:0007669"/>
    <property type="project" value="TreeGrafter"/>
</dbReference>
<dbReference type="Gene3D" id="3.30.70.920">
    <property type="match status" value="1"/>
</dbReference>
<dbReference type="InterPro" id="IPR036388">
    <property type="entry name" value="WH-like_DNA-bd_sf"/>
</dbReference>
<dbReference type="PANTHER" id="PTHR30154:SF34">
    <property type="entry name" value="TRANSCRIPTIONAL REGULATOR AZLB"/>
    <property type="match status" value="1"/>
</dbReference>
<dbReference type="SUPFAM" id="SSF46785">
    <property type="entry name" value="Winged helix' DNA-binding domain"/>
    <property type="match status" value="1"/>
</dbReference>